<dbReference type="Proteomes" id="UP000219573">
    <property type="component" value="Unassembled WGS sequence"/>
</dbReference>
<feature type="transmembrane region" description="Helical" evidence="6">
    <location>
        <begin position="236"/>
        <end position="254"/>
    </location>
</feature>
<dbReference type="EMBL" id="OBDZ01000005">
    <property type="protein sequence ID" value="SNY19595.1"/>
    <property type="molecule type" value="Genomic_DNA"/>
</dbReference>
<feature type="transmembrane region" description="Helical" evidence="6">
    <location>
        <begin position="12"/>
        <end position="31"/>
    </location>
</feature>
<dbReference type="GO" id="GO:0005315">
    <property type="term" value="F:phosphate transmembrane transporter activity"/>
    <property type="evidence" value="ECO:0007669"/>
    <property type="project" value="InterPro"/>
</dbReference>
<feature type="transmembrane region" description="Helical" evidence="6">
    <location>
        <begin position="274"/>
        <end position="292"/>
    </location>
</feature>
<organism evidence="7 8">
    <name type="scientific">Orenia metallireducens</name>
    <dbReference type="NCBI Taxonomy" id="1413210"/>
    <lineage>
        <taxon>Bacteria</taxon>
        <taxon>Bacillati</taxon>
        <taxon>Bacillota</taxon>
        <taxon>Clostridia</taxon>
        <taxon>Halanaerobiales</taxon>
        <taxon>Halobacteroidaceae</taxon>
        <taxon>Orenia</taxon>
    </lineage>
</organism>
<evidence type="ECO:0000256" key="3">
    <source>
        <dbReference type="ARBA" id="ARBA00022692"/>
    </source>
</evidence>
<accession>A0A285G7U7</accession>
<evidence type="ECO:0000256" key="2">
    <source>
        <dbReference type="ARBA" id="ARBA00022448"/>
    </source>
</evidence>
<dbReference type="AlphaFoldDB" id="A0A285G7U7"/>
<dbReference type="PANTHER" id="PTHR28384:SF1">
    <property type="entry name" value="PROGRESSIVE ANKYLOSIS PROTEIN HOMOLOG"/>
    <property type="match status" value="1"/>
</dbReference>
<name>A0A285G7U7_9FIRM</name>
<dbReference type="PANTHER" id="PTHR28384">
    <property type="entry name" value="PROGRESSIVE ANKYLOSIS PROTEIN HOMOLOG"/>
    <property type="match status" value="1"/>
</dbReference>
<dbReference type="RefSeq" id="WP_172431838.1">
    <property type="nucleotide sequence ID" value="NZ_OBDZ01000005.1"/>
</dbReference>
<feature type="transmembrane region" description="Helical" evidence="6">
    <location>
        <begin position="193"/>
        <end position="215"/>
    </location>
</feature>
<feature type="transmembrane region" description="Helical" evidence="6">
    <location>
        <begin position="125"/>
        <end position="148"/>
    </location>
</feature>
<dbReference type="GO" id="GO:0005886">
    <property type="term" value="C:plasma membrane"/>
    <property type="evidence" value="ECO:0007669"/>
    <property type="project" value="TreeGrafter"/>
</dbReference>
<keyword evidence="5 6" id="KW-0472">Membrane</keyword>
<evidence type="ECO:0000256" key="1">
    <source>
        <dbReference type="ARBA" id="ARBA00004141"/>
    </source>
</evidence>
<dbReference type="GO" id="GO:0030504">
    <property type="term" value="F:inorganic diphosphate transmembrane transporter activity"/>
    <property type="evidence" value="ECO:0007669"/>
    <property type="project" value="TreeGrafter"/>
</dbReference>
<evidence type="ECO:0000313" key="8">
    <source>
        <dbReference type="Proteomes" id="UP000219573"/>
    </source>
</evidence>
<keyword evidence="4 6" id="KW-1133">Transmembrane helix</keyword>
<feature type="transmembrane region" description="Helical" evidence="6">
    <location>
        <begin position="391"/>
        <end position="408"/>
    </location>
</feature>
<keyword evidence="8" id="KW-1185">Reference proteome</keyword>
<dbReference type="Pfam" id="PF07260">
    <property type="entry name" value="ANKH"/>
    <property type="match status" value="1"/>
</dbReference>
<feature type="transmembrane region" description="Helical" evidence="6">
    <location>
        <begin position="82"/>
        <end position="105"/>
    </location>
</feature>
<feature type="transmembrane region" description="Helical" evidence="6">
    <location>
        <begin position="414"/>
        <end position="436"/>
    </location>
</feature>
<reference evidence="8" key="1">
    <citation type="submission" date="2017-09" db="EMBL/GenBank/DDBJ databases">
        <authorList>
            <person name="Varghese N."/>
            <person name="Submissions S."/>
        </authorList>
    </citation>
    <scope>NUCLEOTIDE SEQUENCE [LARGE SCALE GENOMIC DNA]</scope>
    <source>
        <strain evidence="8">MSL47</strain>
    </source>
</reference>
<dbReference type="InterPro" id="IPR009887">
    <property type="entry name" value="ANKH"/>
</dbReference>
<comment type="subcellular location">
    <subcellularLocation>
        <location evidence="1">Membrane</location>
        <topology evidence="1">Multi-pass membrane protein</topology>
    </subcellularLocation>
</comment>
<evidence type="ECO:0000256" key="5">
    <source>
        <dbReference type="ARBA" id="ARBA00023136"/>
    </source>
</evidence>
<sequence length="449" mass="49620">MSEEFKKISYRQLFYFFLPLAVMPAIIGISHTAVNATLARLPFPELTLAVFAVAKSISNIIKSPIHMSRQVITSLVKSVEGYYLATKFILLLSGTYFFILSLLGYTPLGGFLLSKVIGLTEPKQIAFGYVALRIMCFIPFLEALRNIYQGIAISLKKTQLLTPGVLLRIVAILLFLWWITYSKAVSGVVAGSLVWVVGIGIETLFIGGALIYYYGSLEGAIEEIVIQDDEKLTLSKIIKFFIPIGLMSFLIQFVQPVIQSGIAHSHTATNSLAAYGVAWTLVMVLVGALDMLHQCSLVYSYHLDNYNWNKIRNFCVGSGAVVSSLIFITAISPIGYWVLNTLISISEPVTEIARQVMIAFSLFPVIRAFKEAYWGVLMQQQNTSIIGIAKTINLVVVAISFWLLVSIIDIEVAVLGAIAISIGEGVESIVIWYYAFSKGILEEKDYILC</sequence>
<keyword evidence="3 6" id="KW-0812">Transmembrane</keyword>
<evidence type="ECO:0000313" key="7">
    <source>
        <dbReference type="EMBL" id="SNY19595.1"/>
    </source>
</evidence>
<protein>
    <submittedName>
        <fullName evidence="7">Na+-driven multidrug efflux pump</fullName>
    </submittedName>
</protein>
<gene>
    <name evidence="7" type="ORF">SAMN06265827_105153</name>
</gene>
<keyword evidence="2" id="KW-0813">Transport</keyword>
<proteinExistence type="predicted"/>
<evidence type="ECO:0000256" key="4">
    <source>
        <dbReference type="ARBA" id="ARBA00022989"/>
    </source>
</evidence>
<evidence type="ECO:0000256" key="6">
    <source>
        <dbReference type="SAM" id="Phobius"/>
    </source>
</evidence>
<feature type="transmembrane region" description="Helical" evidence="6">
    <location>
        <begin position="160"/>
        <end position="181"/>
    </location>
</feature>
<feature type="transmembrane region" description="Helical" evidence="6">
    <location>
        <begin position="43"/>
        <end position="61"/>
    </location>
</feature>
<dbReference type="GO" id="GO:0035435">
    <property type="term" value="P:phosphate ion transmembrane transport"/>
    <property type="evidence" value="ECO:0007669"/>
    <property type="project" value="InterPro"/>
</dbReference>
<feature type="transmembrane region" description="Helical" evidence="6">
    <location>
        <begin position="313"/>
        <end position="332"/>
    </location>
</feature>